<feature type="compositionally biased region" description="Low complexity" evidence="1">
    <location>
        <begin position="1"/>
        <end position="15"/>
    </location>
</feature>
<organism evidence="2 3">
    <name type="scientific">Equus caballus</name>
    <name type="common">Horse</name>
    <dbReference type="NCBI Taxonomy" id="9796"/>
    <lineage>
        <taxon>Eukaryota</taxon>
        <taxon>Metazoa</taxon>
        <taxon>Chordata</taxon>
        <taxon>Craniata</taxon>
        <taxon>Vertebrata</taxon>
        <taxon>Euteleostomi</taxon>
        <taxon>Mammalia</taxon>
        <taxon>Eutheria</taxon>
        <taxon>Laurasiatheria</taxon>
        <taxon>Perissodactyla</taxon>
        <taxon>Equidae</taxon>
        <taxon>Equus</taxon>
    </lineage>
</organism>
<feature type="compositionally biased region" description="Low complexity" evidence="1">
    <location>
        <begin position="131"/>
        <end position="141"/>
    </location>
</feature>
<evidence type="ECO:0000313" key="3">
    <source>
        <dbReference type="Proteomes" id="UP000002281"/>
    </source>
</evidence>
<sequence>MTPARQPRQQRPLAQRSDRTSSPTATHRNRFPTSSGRVSTAIAVIAEVAAASSPARGPAKPRSYRPPMLRRADRGTAAAPRASANPGRTRRSAQKGKATSVSRSQQHSSWTPRPAASGCSSTHTKNLTEIPSRSSEPQRQPRSPPLRRGQYYSAFPSTGTLARASDVHLSTRRSLRSGSEATVKCASSTLGHKINSRLNTASPQRYF</sequence>
<feature type="compositionally biased region" description="Polar residues" evidence="1">
    <location>
        <begin position="118"/>
        <end position="129"/>
    </location>
</feature>
<accession>A0A9L0RRX1</accession>
<reference evidence="2" key="3">
    <citation type="submission" date="2025-09" db="UniProtKB">
        <authorList>
            <consortium name="Ensembl"/>
        </authorList>
    </citation>
    <scope>IDENTIFICATION</scope>
    <source>
        <strain evidence="2">Thoroughbred</strain>
    </source>
</reference>
<keyword evidence="3" id="KW-1185">Reference proteome</keyword>
<protein>
    <submittedName>
        <fullName evidence="2">Uncharacterized protein</fullName>
    </submittedName>
</protein>
<feature type="compositionally biased region" description="Polar residues" evidence="1">
    <location>
        <begin position="20"/>
        <end position="37"/>
    </location>
</feature>
<feature type="region of interest" description="Disordered" evidence="1">
    <location>
        <begin position="1"/>
        <end position="153"/>
    </location>
</feature>
<proteinExistence type="predicted"/>
<dbReference type="Proteomes" id="UP000002281">
    <property type="component" value="Chromosome 1"/>
</dbReference>
<name>A0A9L0RRX1_HORSE</name>
<evidence type="ECO:0000313" key="2">
    <source>
        <dbReference type="Ensembl" id="ENSECAP00000065476.1"/>
    </source>
</evidence>
<feature type="compositionally biased region" description="Low complexity" evidence="1">
    <location>
        <begin position="38"/>
        <end position="55"/>
    </location>
</feature>
<dbReference type="Ensembl" id="ENSECAT00000086215.1">
    <property type="protein sequence ID" value="ENSECAP00000065476.1"/>
    <property type="gene ID" value="ENSECAG00000054871.1"/>
</dbReference>
<reference evidence="2 3" key="1">
    <citation type="journal article" date="2009" name="Science">
        <title>Genome sequence, comparative analysis, and population genetics of the domestic horse.</title>
        <authorList>
            <consortium name="Broad Institute Genome Sequencing Platform"/>
            <consortium name="Broad Institute Whole Genome Assembly Team"/>
            <person name="Wade C.M."/>
            <person name="Giulotto E."/>
            <person name="Sigurdsson S."/>
            <person name="Zoli M."/>
            <person name="Gnerre S."/>
            <person name="Imsland F."/>
            <person name="Lear T.L."/>
            <person name="Adelson D.L."/>
            <person name="Bailey E."/>
            <person name="Bellone R.R."/>
            <person name="Bloecker H."/>
            <person name="Distl O."/>
            <person name="Edgar R.C."/>
            <person name="Garber M."/>
            <person name="Leeb T."/>
            <person name="Mauceli E."/>
            <person name="MacLeod J.N."/>
            <person name="Penedo M.C.T."/>
            <person name="Raison J.M."/>
            <person name="Sharpe T."/>
            <person name="Vogel J."/>
            <person name="Andersson L."/>
            <person name="Antczak D.F."/>
            <person name="Biagi T."/>
            <person name="Binns M.M."/>
            <person name="Chowdhary B.P."/>
            <person name="Coleman S.J."/>
            <person name="Della Valle G."/>
            <person name="Fryc S."/>
            <person name="Guerin G."/>
            <person name="Hasegawa T."/>
            <person name="Hill E.W."/>
            <person name="Jurka J."/>
            <person name="Kiialainen A."/>
            <person name="Lindgren G."/>
            <person name="Liu J."/>
            <person name="Magnani E."/>
            <person name="Mickelson J.R."/>
            <person name="Murray J."/>
            <person name="Nergadze S.G."/>
            <person name="Onofrio R."/>
            <person name="Pedroni S."/>
            <person name="Piras M.F."/>
            <person name="Raudsepp T."/>
            <person name="Rocchi M."/>
            <person name="Roeed K.H."/>
            <person name="Ryder O.A."/>
            <person name="Searle S."/>
            <person name="Skow L."/>
            <person name="Swinburne J.E."/>
            <person name="Syvaenen A.C."/>
            <person name="Tozaki T."/>
            <person name="Valberg S.J."/>
            <person name="Vaudin M."/>
            <person name="White J.R."/>
            <person name="Zody M.C."/>
            <person name="Lander E.S."/>
            <person name="Lindblad-Toh K."/>
        </authorList>
    </citation>
    <scope>NUCLEOTIDE SEQUENCE [LARGE SCALE GENOMIC DNA]</scope>
    <source>
        <strain evidence="2 3">Thoroughbred</strain>
    </source>
</reference>
<evidence type="ECO:0000256" key="1">
    <source>
        <dbReference type="SAM" id="MobiDB-lite"/>
    </source>
</evidence>
<feature type="compositionally biased region" description="Polar residues" evidence="1">
    <location>
        <begin position="97"/>
        <end position="111"/>
    </location>
</feature>
<dbReference type="AlphaFoldDB" id="A0A9L0RRX1"/>
<reference evidence="2" key="2">
    <citation type="submission" date="2025-08" db="UniProtKB">
        <authorList>
            <consortium name="Ensembl"/>
        </authorList>
    </citation>
    <scope>IDENTIFICATION</scope>
    <source>
        <strain evidence="2">Thoroughbred</strain>
    </source>
</reference>